<dbReference type="GO" id="GO:0016020">
    <property type="term" value="C:membrane"/>
    <property type="evidence" value="ECO:0007669"/>
    <property type="project" value="GOC"/>
</dbReference>
<dbReference type="GO" id="GO:0004336">
    <property type="term" value="F:galactosylceramidase activity"/>
    <property type="evidence" value="ECO:0007669"/>
    <property type="project" value="InterPro"/>
</dbReference>
<dbReference type="BioCyc" id="RCHA213810:RUM_RS03380-MONOMER"/>
<dbReference type="GO" id="GO:0006683">
    <property type="term" value="P:galactosylceramide catabolic process"/>
    <property type="evidence" value="ECO:0007669"/>
    <property type="project" value="InterPro"/>
</dbReference>
<evidence type="ECO:0000313" key="2">
    <source>
        <dbReference type="EMBL" id="CBL16905.1"/>
    </source>
</evidence>
<keyword evidence="2" id="KW-0378">Hydrolase</keyword>
<evidence type="ECO:0000313" key="3">
    <source>
        <dbReference type="Proteomes" id="UP000007054"/>
    </source>
</evidence>
<dbReference type="SUPFAM" id="SSF51445">
    <property type="entry name" value="(Trans)glycosidases"/>
    <property type="match status" value="1"/>
</dbReference>
<feature type="domain" description="Glycosyl hydrolase family 59 catalytic" evidence="1">
    <location>
        <begin position="5"/>
        <end position="321"/>
    </location>
</feature>
<dbReference type="Gene3D" id="2.60.40.1180">
    <property type="entry name" value="Golgi alpha-mannosidase II"/>
    <property type="match status" value="1"/>
</dbReference>
<accession>D4LBB0</accession>
<dbReference type="Gene3D" id="2.60.120.260">
    <property type="entry name" value="Galactose-binding domain-like"/>
    <property type="match status" value="1"/>
</dbReference>
<reference evidence="2" key="1">
    <citation type="submission" date="2010-03" db="EMBL/GenBank/DDBJ databases">
        <title>The genome sequence of Ruminococcus sp. 18P13.</title>
        <authorList>
            <consortium name="metaHIT consortium -- http://www.metahit.eu/"/>
            <person name="Pajon A."/>
            <person name="Turner K."/>
            <person name="Parkhill J."/>
            <person name="Bernalier A."/>
        </authorList>
    </citation>
    <scope>NUCLEOTIDE SEQUENCE [LARGE SCALE GENOMIC DNA]</scope>
    <source>
        <strain evidence="2">Type strain: 18P13</strain>
    </source>
</reference>
<keyword evidence="3" id="KW-1185">Reference proteome</keyword>
<dbReference type="Proteomes" id="UP000007054">
    <property type="component" value="Chromosome"/>
</dbReference>
<protein>
    <submittedName>
        <fullName evidence="2">Glycosyl hydrolase family 59</fullName>
    </submittedName>
</protein>
<dbReference type="InterPro" id="IPR049161">
    <property type="entry name" value="GH59_cat"/>
</dbReference>
<sequence length="788" mass="87074">MRNRGAGMVSANNSSRLLLDYKAEHPEAYCEILEYIFGEDGIGVNHLKLEMGSDINSSSGTEPCVMRSAHERADVTRGAGYQLAADAKKINPDLTLDMLWWSEPRWVSDVDDLYAARYQWYKNTLDAAYETYGLKFDYVSAVQNERGADLEWVKYLSVHLKSERDCPYDYAGIKVVGGEEVCTWGFADRMYEDEELMHAVDVVGSHYTSCSTARAQQLAREYGKELWFSEASSPMSYGQGTYRFDGTHSGLSDLNGVLDIANRIIGMYPNGGMTLYEYQPVVSAYYDGVCYCQKQLISAADPWSGYYLLDSGFYMSLHFSQFLKKGWAFVDSGCFSDGKPGGDGHAIVDAVYSYMTATDTESGDYSTVIANTTPEPIAYTFRVSAVDKASAPVGVWETRGPDGGSYDAHYFKKISDIIPEEEQGAYTYTVLVKPYSMVTVSTVTPRRTEYKNKEASEQALLTLPYADDFAYENYPPDYLTSRGGAPRYTTDQGGAFEVEQTESGNALVQQITAHTRAKEWGFTPDPVTCFGDDRWYNYSVLVHVKLDPSEEPAKNYAGVGLRYTLACNAVSGYSIRLYQDGSWALLAQDTVKARGSIGDFDPGAVHALHIKAEYNVITAWIDGEPVAEYVSRSESLMGAGRGALYSAYHRNCFSRLVIRPTADAESYITRYDNTDVCFAYEGAWEHQTATGFKHYKRTISQGKEGAVCIVRFVGTGFSLFGETGKAVLSVVIDGGEPRSVQVCETGPREISYRCDGLAKAAHTVRITVAAGTYSVDGMEVIGGEVPGF</sequence>
<dbReference type="InterPro" id="IPR013780">
    <property type="entry name" value="Glyco_hydro_b"/>
</dbReference>
<dbReference type="PANTHER" id="PTHR15172">
    <property type="entry name" value="GALACTOCEREBROSIDASE"/>
    <property type="match status" value="1"/>
</dbReference>
<name>D4LBB0_RUMC1</name>
<dbReference type="InterPro" id="IPR001286">
    <property type="entry name" value="Glyco_hydro_59"/>
</dbReference>
<dbReference type="Gene3D" id="3.20.20.80">
    <property type="entry name" value="Glycosidases"/>
    <property type="match status" value="1"/>
</dbReference>
<dbReference type="EMBL" id="FP929052">
    <property type="protein sequence ID" value="CBL16905.1"/>
    <property type="molecule type" value="Genomic_DNA"/>
</dbReference>
<dbReference type="CAZy" id="GH59">
    <property type="family name" value="Glycoside Hydrolase Family 59"/>
</dbReference>
<dbReference type="GO" id="GO:0005764">
    <property type="term" value="C:lysosome"/>
    <property type="evidence" value="ECO:0007669"/>
    <property type="project" value="TreeGrafter"/>
</dbReference>
<dbReference type="InterPro" id="IPR017853">
    <property type="entry name" value="GH"/>
</dbReference>
<dbReference type="Pfam" id="PF02057">
    <property type="entry name" value="Glyco_hydro_59"/>
    <property type="match status" value="1"/>
</dbReference>
<dbReference type="KEGG" id="rch:RUM_07020"/>
<gene>
    <name evidence="2" type="ordered locus">RUM_07020</name>
</gene>
<dbReference type="Gene3D" id="2.60.120.560">
    <property type="entry name" value="Exo-inulinase, domain 1"/>
    <property type="match status" value="1"/>
</dbReference>
<dbReference type="STRING" id="213810.RUM_07020"/>
<dbReference type="AlphaFoldDB" id="D4LBB0"/>
<organism evidence="2 3">
    <name type="scientific">Ruminococcus champanellensis (strain DSM 18848 / JCM 17042 / KCTC 15320 / 18P13)</name>
    <dbReference type="NCBI Taxonomy" id="213810"/>
    <lineage>
        <taxon>Bacteria</taxon>
        <taxon>Bacillati</taxon>
        <taxon>Bacillota</taxon>
        <taxon>Clostridia</taxon>
        <taxon>Eubacteriales</taxon>
        <taxon>Oscillospiraceae</taxon>
        <taxon>Ruminococcus</taxon>
    </lineage>
</organism>
<proteinExistence type="predicted"/>
<dbReference type="PANTHER" id="PTHR15172:SF1">
    <property type="entry name" value="GALACTOCEREBROSIDASE"/>
    <property type="match status" value="1"/>
</dbReference>
<reference evidence="2" key="2">
    <citation type="submission" date="2010-03" db="EMBL/GenBank/DDBJ databases">
        <authorList>
            <person name="Pajon A."/>
        </authorList>
    </citation>
    <scope>NUCLEOTIDE SEQUENCE</scope>
    <source>
        <strain evidence="2">Type strain: 18P13</strain>
    </source>
</reference>
<dbReference type="HOGENOM" id="CLU_004069_1_0_9"/>
<evidence type="ECO:0000259" key="1">
    <source>
        <dbReference type="Pfam" id="PF02057"/>
    </source>
</evidence>
<dbReference type="PATRIC" id="fig|213810.4.peg.596"/>